<dbReference type="CDD" id="cd00010">
    <property type="entry name" value="AAI_LTSS"/>
    <property type="match status" value="1"/>
</dbReference>
<dbReference type="AlphaFoldDB" id="A0A022QYQ6"/>
<evidence type="ECO:0000256" key="1">
    <source>
        <dbReference type="ARBA" id="ARBA00004609"/>
    </source>
</evidence>
<accession>A0A022QYQ6</accession>
<comment type="similarity">
    <text evidence="2">Belongs to the plant LTP family.</text>
</comment>
<dbReference type="InterPro" id="IPR036312">
    <property type="entry name" value="Bifun_inhib/LTP/seed_sf"/>
</dbReference>
<evidence type="ECO:0000256" key="6">
    <source>
        <dbReference type="ARBA" id="ARBA00023157"/>
    </source>
</evidence>
<keyword evidence="8" id="KW-0449">Lipoprotein</keyword>
<dbReference type="InterPro" id="IPR016140">
    <property type="entry name" value="Bifunc_inhib/LTP/seed_store"/>
</dbReference>
<dbReference type="EMBL" id="KI630918">
    <property type="protein sequence ID" value="EYU31694.1"/>
    <property type="molecule type" value="Genomic_DNA"/>
</dbReference>
<keyword evidence="12" id="KW-1185">Reference proteome</keyword>
<keyword evidence="5 9" id="KW-0732">Signal</keyword>
<keyword evidence="4" id="KW-0472">Membrane</keyword>
<dbReference type="EMBL" id="KI630918">
    <property type="protein sequence ID" value="EYU31695.1"/>
    <property type="molecule type" value="Genomic_DNA"/>
</dbReference>
<dbReference type="SUPFAM" id="SSF47699">
    <property type="entry name" value="Bifunctional inhibitor/lipid-transfer protein/seed storage 2S albumin"/>
    <property type="match status" value="1"/>
</dbReference>
<dbReference type="SMART" id="SM00499">
    <property type="entry name" value="AAI"/>
    <property type="match status" value="1"/>
</dbReference>
<name>A0A022QYQ6_ERYGU</name>
<dbReference type="InterPro" id="IPR043325">
    <property type="entry name" value="LTSS"/>
</dbReference>
<dbReference type="FunFam" id="1.10.110.10:FF:000001">
    <property type="entry name" value="Bifunctional inhibitor/lipid-transfer protein/seed storage 2S albumin superfamily protein"/>
    <property type="match status" value="1"/>
</dbReference>
<evidence type="ECO:0000256" key="2">
    <source>
        <dbReference type="ARBA" id="ARBA00009748"/>
    </source>
</evidence>
<dbReference type="GO" id="GO:0098552">
    <property type="term" value="C:side of membrane"/>
    <property type="evidence" value="ECO:0007669"/>
    <property type="project" value="UniProtKB-KW"/>
</dbReference>
<evidence type="ECO:0000256" key="3">
    <source>
        <dbReference type="ARBA" id="ARBA00022475"/>
    </source>
</evidence>
<dbReference type="Pfam" id="PF14368">
    <property type="entry name" value="LTP_2"/>
    <property type="match status" value="1"/>
</dbReference>
<feature type="non-terminal residue" evidence="11">
    <location>
        <position position="111"/>
    </location>
</feature>
<dbReference type="Gene3D" id="1.10.110.10">
    <property type="entry name" value="Plant lipid-transfer and hydrophobic proteins"/>
    <property type="match status" value="1"/>
</dbReference>
<feature type="signal peptide" evidence="9">
    <location>
        <begin position="1"/>
        <end position="22"/>
    </location>
</feature>
<evidence type="ECO:0000256" key="5">
    <source>
        <dbReference type="ARBA" id="ARBA00022729"/>
    </source>
</evidence>
<dbReference type="eggNOG" id="ENOG502RZD2">
    <property type="taxonomic scope" value="Eukaryota"/>
</dbReference>
<evidence type="ECO:0000313" key="12">
    <source>
        <dbReference type="Proteomes" id="UP000030748"/>
    </source>
</evidence>
<feature type="domain" description="Bifunctional inhibitor/plant lipid transfer protein/seed storage helical" evidence="10">
    <location>
        <begin position="31"/>
        <end position="110"/>
    </location>
</feature>
<evidence type="ECO:0000313" key="11">
    <source>
        <dbReference type="EMBL" id="EYU31695.1"/>
    </source>
</evidence>
<keyword evidence="3" id="KW-1003">Cell membrane</keyword>
<gene>
    <name evidence="11" type="ORF">MIMGU_mgv1a0143491mg</name>
</gene>
<comment type="subcellular location">
    <subcellularLocation>
        <location evidence="1">Cell membrane</location>
        <topology evidence="1">Lipid-anchor</topology>
        <topology evidence="1">GPI-anchor</topology>
    </subcellularLocation>
</comment>
<protein>
    <recommendedName>
        <fullName evidence="10">Bifunctional inhibitor/plant lipid transfer protein/seed storage helical domain-containing protein</fullName>
    </recommendedName>
</protein>
<proteinExistence type="inferred from homology"/>
<evidence type="ECO:0000256" key="4">
    <source>
        <dbReference type="ARBA" id="ARBA00022622"/>
    </source>
</evidence>
<organism evidence="11 12">
    <name type="scientific">Erythranthe guttata</name>
    <name type="common">Yellow monkey flower</name>
    <name type="synonym">Mimulus guttatus</name>
    <dbReference type="NCBI Taxonomy" id="4155"/>
    <lineage>
        <taxon>Eukaryota</taxon>
        <taxon>Viridiplantae</taxon>
        <taxon>Streptophyta</taxon>
        <taxon>Embryophyta</taxon>
        <taxon>Tracheophyta</taxon>
        <taxon>Spermatophyta</taxon>
        <taxon>Magnoliopsida</taxon>
        <taxon>eudicotyledons</taxon>
        <taxon>Gunneridae</taxon>
        <taxon>Pentapetalae</taxon>
        <taxon>asterids</taxon>
        <taxon>lamiids</taxon>
        <taxon>Lamiales</taxon>
        <taxon>Phrymaceae</taxon>
        <taxon>Erythranthe</taxon>
    </lineage>
</organism>
<keyword evidence="6" id="KW-1015">Disulfide bond</keyword>
<feature type="chain" id="PRO_5015026032" description="Bifunctional inhibitor/plant lipid transfer protein/seed storage helical domain-containing protein" evidence="9">
    <location>
        <begin position="23"/>
        <end position="111"/>
    </location>
</feature>
<keyword evidence="7" id="KW-0325">Glycoprotein</keyword>
<sequence>MEHYYFKLFVCILVVLFGIAKCDIEKDKEKCANELLGISTCLPYVGGEAKAPSMDCCTGFKQVLRDNIECICILIKDRDDPSLGLKINATLALGLPTRCHAPTNQTVQDCP</sequence>
<evidence type="ECO:0000256" key="7">
    <source>
        <dbReference type="ARBA" id="ARBA00023180"/>
    </source>
</evidence>
<dbReference type="GO" id="GO:0005886">
    <property type="term" value="C:plasma membrane"/>
    <property type="evidence" value="ECO:0007669"/>
    <property type="project" value="UniProtKB-SubCell"/>
</dbReference>
<dbReference type="PANTHER" id="PTHR33044">
    <property type="entry name" value="BIFUNCTIONAL INHIBITOR/LIPID-TRANSFER PROTEIN/SEED STORAGE 2S ALBUMIN SUPERFAMILY PROTEIN-RELATED"/>
    <property type="match status" value="1"/>
</dbReference>
<keyword evidence="4" id="KW-0336">GPI-anchor</keyword>
<evidence type="ECO:0000256" key="9">
    <source>
        <dbReference type="SAM" id="SignalP"/>
    </source>
</evidence>
<dbReference type="STRING" id="4155.A0A022QYQ6"/>
<evidence type="ECO:0000256" key="8">
    <source>
        <dbReference type="ARBA" id="ARBA00023288"/>
    </source>
</evidence>
<dbReference type="Proteomes" id="UP000030748">
    <property type="component" value="Unassembled WGS sequence"/>
</dbReference>
<reference evidence="11 12" key="1">
    <citation type="journal article" date="2013" name="Proc. Natl. Acad. Sci. U.S.A.">
        <title>Fine-scale variation in meiotic recombination in Mimulus inferred from population shotgun sequencing.</title>
        <authorList>
            <person name="Hellsten U."/>
            <person name="Wright K.M."/>
            <person name="Jenkins J."/>
            <person name="Shu S."/>
            <person name="Yuan Y."/>
            <person name="Wessler S.R."/>
            <person name="Schmutz J."/>
            <person name="Willis J.H."/>
            <person name="Rokhsar D.S."/>
        </authorList>
    </citation>
    <scope>NUCLEOTIDE SEQUENCE [LARGE SCALE GENOMIC DNA]</scope>
    <source>
        <strain evidence="12">cv. DUN x IM62</strain>
    </source>
</reference>
<evidence type="ECO:0000259" key="10">
    <source>
        <dbReference type="SMART" id="SM00499"/>
    </source>
</evidence>